<dbReference type="OrthoDB" id="29013at2759"/>
<dbReference type="InterPro" id="IPR019734">
    <property type="entry name" value="TPR_rpt"/>
</dbReference>
<evidence type="ECO:0000256" key="5">
    <source>
        <dbReference type="ARBA" id="ARBA00038251"/>
    </source>
</evidence>
<dbReference type="AlphaFoldDB" id="A0A9P8PQ63"/>
<proteinExistence type="inferred from homology"/>
<dbReference type="PROSITE" id="PS50005">
    <property type="entry name" value="TPR"/>
    <property type="match status" value="1"/>
</dbReference>
<organism evidence="8 9">
    <name type="scientific">Wickerhamomyces mucosus</name>
    <dbReference type="NCBI Taxonomy" id="1378264"/>
    <lineage>
        <taxon>Eukaryota</taxon>
        <taxon>Fungi</taxon>
        <taxon>Dikarya</taxon>
        <taxon>Ascomycota</taxon>
        <taxon>Saccharomycotina</taxon>
        <taxon>Saccharomycetes</taxon>
        <taxon>Phaffomycetales</taxon>
        <taxon>Wickerhamomycetaceae</taxon>
        <taxon>Wickerhamomyces</taxon>
    </lineage>
</organism>
<dbReference type="CDD" id="cd23270">
    <property type="entry name" value="YPP1"/>
    <property type="match status" value="1"/>
</dbReference>
<evidence type="ECO:0000313" key="9">
    <source>
        <dbReference type="Proteomes" id="UP000769528"/>
    </source>
</evidence>
<accession>A0A9P8PQ63</accession>
<comment type="similarity">
    <text evidence="5">Belongs to the YPP1 family.</text>
</comment>
<comment type="caution">
    <text evidence="8">The sequence shown here is derived from an EMBL/GenBank/DDBJ whole genome shotgun (WGS) entry which is preliminary data.</text>
</comment>
<keyword evidence="7" id="KW-0802">TPR repeat</keyword>
<evidence type="ECO:0000256" key="1">
    <source>
        <dbReference type="ARBA" id="ARBA00002550"/>
    </source>
</evidence>
<sequence length="795" mass="93122">MVKIEDSLVNLITSREYGVYPSSVTTLTTDELLFKALNIEYRLFQYLLSSNNNNGSYIRDLINESESLILDNNSIAQIVLKVNLGYLYYLFKQYKKSITILETIQLIDLNTSSSFLKSLYYKSYYIIALDYDQLNQLNESKNILLVGINLFPYIPLRSEIESSYWLIQLFNQLKNHLPESNDIKQLDILFKSKNLLIYYLNYLTNKISGFDQLIVKRADLLLSQTKFPKSSESNSYELEEFFEIITSKPSLIDPATLISLIEIGISKTYQSQKVLKSYIKSLIYSNKYDQLEAAFDVLLEYLESYYILNDNTYYDVLSILEIFSELLLIKQNDSYYKFDKIDVYLQKFKNILLEFYKENELEIIEDEDNDDQIPKFENISQNLKSKLSDFWYVISITQLNSIKNSNLIEFDNFNSHLVIQNFKNCIYLNLNETNHFFEFITTLALLRKIKNGYKFLTQFVKTLKNDTLIYFKSIHLLALVLSIEENKEESFKIINFLIQEIIEFLENSTSVESLSFELKRQFIEIKITQLSIIESLYGIEQSLDSLNELFELFNKLFQNVIIKNPEPIAVASSTQYNAKEHKKSLSLTRHQTLTKIKSISKSHKNKPTIKNDPENNSLNQLKISKEYTKECRLLQKIWLITSQIYFKLNLIKESEESLVEAENSYKPTDETFFQLGSLFIKGKRLTYALKEFEKGLELNKNSIPCIVGLSNLILDDNNANDQVFINEKDRLAALARIKIYLEDISKSFQGNLTSEVWFLLSKIYEKFGDAKRLNRSLWRAIELEESRPLRDFNNV</sequence>
<evidence type="ECO:0000256" key="2">
    <source>
        <dbReference type="ARBA" id="ARBA00004413"/>
    </source>
</evidence>
<dbReference type="Gene3D" id="1.25.40.10">
    <property type="entry name" value="Tetratricopeptide repeat domain"/>
    <property type="match status" value="1"/>
</dbReference>
<dbReference type="PANTHER" id="PTHR23083:SF464">
    <property type="entry name" value="TETRATRICOPEPTIDE REPEAT DOMAIN 7, ISOFORM A"/>
    <property type="match status" value="1"/>
</dbReference>
<evidence type="ECO:0000256" key="3">
    <source>
        <dbReference type="ARBA" id="ARBA00004463"/>
    </source>
</evidence>
<evidence type="ECO:0000256" key="7">
    <source>
        <dbReference type="PROSITE-ProRule" id="PRU00339"/>
    </source>
</evidence>
<protein>
    <recommendedName>
        <fullName evidence="6">Cargo-transport protein YPP1</fullName>
    </recommendedName>
</protein>
<dbReference type="InterPro" id="IPR011990">
    <property type="entry name" value="TPR-like_helical_dom_sf"/>
</dbReference>
<dbReference type="GO" id="GO:0005886">
    <property type="term" value="C:plasma membrane"/>
    <property type="evidence" value="ECO:0007669"/>
    <property type="project" value="UniProtKB-SubCell"/>
</dbReference>
<comment type="function">
    <text evidence="1">Involved in endocytosis.</text>
</comment>
<name>A0A9P8PQ63_9ASCO</name>
<dbReference type="SUPFAM" id="SSF48452">
    <property type="entry name" value="TPR-like"/>
    <property type="match status" value="1"/>
</dbReference>
<dbReference type="PANTHER" id="PTHR23083">
    <property type="entry name" value="TETRATRICOPEPTIDE REPEAT PROTEIN, TPR"/>
    <property type="match status" value="1"/>
</dbReference>
<evidence type="ECO:0000256" key="4">
    <source>
        <dbReference type="ARBA" id="ARBA00022583"/>
    </source>
</evidence>
<dbReference type="GO" id="GO:0006897">
    <property type="term" value="P:endocytosis"/>
    <property type="evidence" value="ECO:0007669"/>
    <property type="project" value="UniProtKB-KW"/>
</dbReference>
<reference evidence="8" key="2">
    <citation type="submission" date="2021-01" db="EMBL/GenBank/DDBJ databases">
        <authorList>
            <person name="Schikora-Tamarit M.A."/>
        </authorList>
    </citation>
    <scope>NUCLEOTIDE SEQUENCE</scope>
    <source>
        <strain evidence="8">CBS6341</strain>
    </source>
</reference>
<keyword evidence="9" id="KW-1185">Reference proteome</keyword>
<keyword evidence="4" id="KW-0254">Endocytosis</keyword>
<dbReference type="EMBL" id="JAEUBF010000637">
    <property type="protein sequence ID" value="KAH3676378.1"/>
    <property type="molecule type" value="Genomic_DNA"/>
</dbReference>
<comment type="subcellular location">
    <subcellularLocation>
        <location evidence="2">Cell membrane</location>
        <topology evidence="2">Peripheral membrane protein</topology>
        <orientation evidence="2">Cytoplasmic side</orientation>
    </subcellularLocation>
    <subcellularLocation>
        <location evidence="3">Cytoplasmic granule</location>
    </subcellularLocation>
</comment>
<reference evidence="8" key="1">
    <citation type="journal article" date="2021" name="Open Biol.">
        <title>Shared evolutionary footprints suggest mitochondrial oxidative damage underlies multiple complex I losses in fungi.</title>
        <authorList>
            <person name="Schikora-Tamarit M.A."/>
            <person name="Marcet-Houben M."/>
            <person name="Nosek J."/>
            <person name="Gabaldon T."/>
        </authorList>
    </citation>
    <scope>NUCLEOTIDE SEQUENCE</scope>
    <source>
        <strain evidence="8">CBS6341</strain>
    </source>
</reference>
<evidence type="ECO:0000256" key="6">
    <source>
        <dbReference type="ARBA" id="ARBA00039231"/>
    </source>
</evidence>
<feature type="repeat" description="TPR" evidence="7">
    <location>
        <begin position="669"/>
        <end position="702"/>
    </location>
</feature>
<dbReference type="InterPro" id="IPR051722">
    <property type="entry name" value="Endocytosis_PI4K-reg_protein"/>
</dbReference>
<evidence type="ECO:0000313" key="8">
    <source>
        <dbReference type="EMBL" id="KAH3676378.1"/>
    </source>
</evidence>
<gene>
    <name evidence="8" type="ORF">WICMUC_002009</name>
</gene>
<dbReference type="Proteomes" id="UP000769528">
    <property type="component" value="Unassembled WGS sequence"/>
</dbReference>